<evidence type="ECO:0000256" key="3">
    <source>
        <dbReference type="ARBA" id="ARBA00023002"/>
    </source>
</evidence>
<dbReference type="CDD" id="cd03017">
    <property type="entry name" value="PRX_BCP"/>
    <property type="match status" value="1"/>
</dbReference>
<evidence type="ECO:0000256" key="2">
    <source>
        <dbReference type="ARBA" id="ARBA00022862"/>
    </source>
</evidence>
<dbReference type="SUPFAM" id="SSF52833">
    <property type="entry name" value="Thioredoxin-like"/>
    <property type="match status" value="1"/>
</dbReference>
<sequence>MLLRSTAGPSVDLARLGPGRTVLYVYPLNGQPGVDLPPGWDTIPGARGCTAQACDFRDHHDVLRAAGVARVFGLSAQRRGYQRELVDRLHLPFAMLADPAFALRHALGLPTFEAGTLTVYQRLTLIIQCDVVEHVFHPIAEPDRHARQVLTWLTSEGSLA</sequence>
<dbReference type="EMBL" id="BONC01000023">
    <property type="protein sequence ID" value="GIF57464.1"/>
    <property type="molecule type" value="Genomic_DNA"/>
</dbReference>
<evidence type="ECO:0000256" key="1">
    <source>
        <dbReference type="ARBA" id="ARBA00022559"/>
    </source>
</evidence>
<proteinExistence type="predicted"/>
<organism evidence="7 8">
    <name type="scientific">Asanoa iriomotensis</name>
    <dbReference type="NCBI Taxonomy" id="234613"/>
    <lineage>
        <taxon>Bacteria</taxon>
        <taxon>Bacillati</taxon>
        <taxon>Actinomycetota</taxon>
        <taxon>Actinomycetes</taxon>
        <taxon>Micromonosporales</taxon>
        <taxon>Micromonosporaceae</taxon>
        <taxon>Asanoa</taxon>
    </lineage>
</organism>
<keyword evidence="2" id="KW-0049">Antioxidant</keyword>
<reference evidence="7 8" key="1">
    <citation type="submission" date="2021-01" db="EMBL/GenBank/DDBJ databases">
        <title>Whole genome shotgun sequence of Asanoa iriomotensis NBRC 100142.</title>
        <authorList>
            <person name="Komaki H."/>
            <person name="Tamura T."/>
        </authorList>
    </citation>
    <scope>NUCLEOTIDE SEQUENCE [LARGE SCALE GENOMIC DNA]</scope>
    <source>
        <strain evidence="7 8">NBRC 100142</strain>
    </source>
</reference>
<keyword evidence="8" id="KW-1185">Reference proteome</keyword>
<dbReference type="PANTHER" id="PTHR42801">
    <property type="entry name" value="THIOREDOXIN-DEPENDENT PEROXIDE REDUCTASE"/>
    <property type="match status" value="1"/>
</dbReference>
<evidence type="ECO:0000313" key="8">
    <source>
        <dbReference type="Proteomes" id="UP000624325"/>
    </source>
</evidence>
<dbReference type="InterPro" id="IPR013740">
    <property type="entry name" value="Redoxin"/>
</dbReference>
<gene>
    <name evidence="7" type="ORF">Air01nite_35590</name>
</gene>
<dbReference type="InterPro" id="IPR036249">
    <property type="entry name" value="Thioredoxin-like_sf"/>
</dbReference>
<protein>
    <recommendedName>
        <fullName evidence="6">Redoxin domain-containing protein</fullName>
    </recommendedName>
</protein>
<comment type="caution">
    <text evidence="7">The sequence shown here is derived from an EMBL/GenBank/DDBJ whole genome shotgun (WGS) entry which is preliminary data.</text>
</comment>
<evidence type="ECO:0000256" key="5">
    <source>
        <dbReference type="ARBA" id="ARBA00023284"/>
    </source>
</evidence>
<keyword evidence="1" id="KW-0575">Peroxidase</keyword>
<evidence type="ECO:0000313" key="7">
    <source>
        <dbReference type="EMBL" id="GIF57464.1"/>
    </source>
</evidence>
<keyword evidence="3" id="KW-0560">Oxidoreductase</keyword>
<accession>A0ABQ4C3Y2</accession>
<name>A0ABQ4C3Y2_9ACTN</name>
<dbReference type="Proteomes" id="UP000624325">
    <property type="component" value="Unassembled WGS sequence"/>
</dbReference>
<evidence type="ECO:0000256" key="4">
    <source>
        <dbReference type="ARBA" id="ARBA00023157"/>
    </source>
</evidence>
<keyword evidence="4" id="KW-1015">Disulfide bond</keyword>
<feature type="domain" description="Redoxin" evidence="6">
    <location>
        <begin position="7"/>
        <end position="141"/>
    </location>
</feature>
<keyword evidence="5" id="KW-0676">Redox-active center</keyword>
<dbReference type="Pfam" id="PF08534">
    <property type="entry name" value="Redoxin"/>
    <property type="match status" value="1"/>
</dbReference>
<dbReference type="PANTHER" id="PTHR42801:SF21">
    <property type="entry name" value="BCPB PROTEIN"/>
    <property type="match status" value="1"/>
</dbReference>
<dbReference type="InterPro" id="IPR050924">
    <property type="entry name" value="Peroxiredoxin_BCP/PrxQ"/>
</dbReference>
<evidence type="ECO:0000259" key="6">
    <source>
        <dbReference type="Pfam" id="PF08534"/>
    </source>
</evidence>
<dbReference type="Gene3D" id="3.40.30.10">
    <property type="entry name" value="Glutaredoxin"/>
    <property type="match status" value="1"/>
</dbReference>